<keyword evidence="4" id="KW-1185">Reference proteome</keyword>
<accession>A0A1K1SXF2</accession>
<dbReference type="EMBL" id="CP140154">
    <property type="protein sequence ID" value="WQG92152.1"/>
    <property type="molecule type" value="Genomic_DNA"/>
</dbReference>
<dbReference type="RefSeq" id="WP_072366165.1">
    <property type="nucleotide sequence ID" value="NZ_CBHWAX010000120.1"/>
</dbReference>
<proteinExistence type="predicted"/>
<evidence type="ECO:0000313" key="2">
    <source>
        <dbReference type="EMBL" id="WQG92152.1"/>
    </source>
</evidence>
<reference evidence="1 3" key="1">
    <citation type="submission" date="2016-11" db="EMBL/GenBank/DDBJ databases">
        <authorList>
            <person name="Jaros S."/>
            <person name="Januszkiewicz K."/>
            <person name="Wedrychowicz H."/>
        </authorList>
    </citation>
    <scope>NUCLEOTIDE SEQUENCE [LARGE SCALE GENOMIC DNA]</scope>
    <source>
        <strain evidence="1 3">DSM 784</strain>
    </source>
</reference>
<evidence type="ECO:0000313" key="1">
    <source>
        <dbReference type="EMBL" id="SFW88966.1"/>
    </source>
</evidence>
<protein>
    <submittedName>
        <fullName evidence="1">Uncharacterized protein</fullName>
    </submittedName>
</protein>
<evidence type="ECO:0000313" key="4">
    <source>
        <dbReference type="Proteomes" id="UP001326715"/>
    </source>
</evidence>
<gene>
    <name evidence="1" type="ORF">SAMN05661012_06346</name>
    <name evidence="2" type="ORF">SR876_11610</name>
</gene>
<reference evidence="2 4" key="2">
    <citation type="submission" date="2023-11" db="EMBL/GenBank/DDBJ databases">
        <title>MicrobeMod: A computational toolkit for identifying prokaryotic methylation and restriction-modification with nanopore sequencing.</title>
        <authorList>
            <person name="Crits-Christoph A."/>
            <person name="Kang S.C."/>
            <person name="Lee H."/>
            <person name="Ostrov N."/>
        </authorList>
    </citation>
    <scope>NUCLEOTIDE SEQUENCE [LARGE SCALE GENOMIC DNA]</scope>
    <source>
        <strain evidence="2 4">ATCC 23090</strain>
    </source>
</reference>
<name>A0A1K1SXF2_9BACT</name>
<dbReference type="Proteomes" id="UP000183788">
    <property type="component" value="Unassembled WGS sequence"/>
</dbReference>
<dbReference type="AlphaFoldDB" id="A0A1K1SXF2"/>
<dbReference type="Proteomes" id="UP001326715">
    <property type="component" value="Chromosome"/>
</dbReference>
<organism evidence="1 3">
    <name type="scientific">Chitinophaga sancti</name>
    <dbReference type="NCBI Taxonomy" id="1004"/>
    <lineage>
        <taxon>Bacteria</taxon>
        <taxon>Pseudomonadati</taxon>
        <taxon>Bacteroidota</taxon>
        <taxon>Chitinophagia</taxon>
        <taxon>Chitinophagales</taxon>
        <taxon>Chitinophagaceae</taxon>
        <taxon>Chitinophaga</taxon>
    </lineage>
</organism>
<dbReference type="OrthoDB" id="880927at2"/>
<dbReference type="EMBL" id="FPIZ01000038">
    <property type="protein sequence ID" value="SFW88966.1"/>
    <property type="molecule type" value="Genomic_DNA"/>
</dbReference>
<sequence length="179" mass="19627">MAILKDNSLLQYIEGTIGDEITIYRRKGQIIVAKKRRRSNKKPTKKQVEARQKMAEAAAYARVMLGDPELKAYYESKAGPGQNAWNMAIKDAYKAPEVQNIQCTEATVTVTAKDEFRVAAIEVKVLDAAGTILEKGSAVLGRNGVDWLYKAAALPAGGKVLIIAVDLPGNETHREVQLE</sequence>
<evidence type="ECO:0000313" key="3">
    <source>
        <dbReference type="Proteomes" id="UP000183788"/>
    </source>
</evidence>